<dbReference type="PANTHER" id="PTHR31616">
    <property type="entry name" value="TREHALASE"/>
    <property type="match status" value="1"/>
</dbReference>
<organism evidence="1 2">
    <name type="scientific">Luteipulveratus halotolerans</name>
    <dbReference type="NCBI Taxonomy" id="1631356"/>
    <lineage>
        <taxon>Bacteria</taxon>
        <taxon>Bacillati</taxon>
        <taxon>Actinomycetota</taxon>
        <taxon>Actinomycetes</taxon>
        <taxon>Micrococcales</taxon>
        <taxon>Dermacoccaceae</taxon>
        <taxon>Luteipulveratus</taxon>
    </lineage>
</organism>
<dbReference type="InterPro" id="IPR012341">
    <property type="entry name" value="6hp_glycosidase-like_sf"/>
</dbReference>
<dbReference type="GO" id="GO:0004553">
    <property type="term" value="F:hydrolase activity, hydrolyzing O-glycosyl compounds"/>
    <property type="evidence" value="ECO:0007669"/>
    <property type="project" value="TreeGrafter"/>
</dbReference>
<proteinExistence type="predicted"/>
<evidence type="ECO:0000313" key="2">
    <source>
        <dbReference type="Proteomes" id="UP000037397"/>
    </source>
</evidence>
<protein>
    <recommendedName>
        <fullName evidence="3">Glycoside hydrolase family 15</fullName>
    </recommendedName>
</protein>
<dbReference type="GO" id="GO:0005975">
    <property type="term" value="P:carbohydrate metabolic process"/>
    <property type="evidence" value="ECO:0007669"/>
    <property type="project" value="InterPro"/>
</dbReference>
<evidence type="ECO:0008006" key="3">
    <source>
        <dbReference type="Google" id="ProtNLM"/>
    </source>
</evidence>
<dbReference type="AlphaFoldDB" id="A0A0L6CQ20"/>
<sequence length="429" mass="45440">MLRGAAAGLVVAGAAGGGATWWWRGRHEQPPLYSETVALTSPTTRELVPAGRPELVFPGSRVLKSAAHAQQLNRQQQQWISSSAAWTRDLGEYDGLAQSALLDIHALTTGVPGGATVAGWTPLWRYVWPRDCSASAVALAVAGHPREAISTLTFLQRVQRADGWFEARYVPGTDQAPDDRVRQLDGSGWVLWAIAHVRRTLDSASGVALVQSMRRMITRSVGRVLISTNTSDFLPSPSPDYWELDDESALTLGTVAPLVAGLEAAPGLLTELGEHELAAAATGRRTELTDAVEREFGAYGWPREKRGSELDAAIAFALPPYVASAPAGATDALVKAAGQMIRPAGGLAPGAAWKDDGISWTPETAAFALASAATGDRKAAESRLRWLAEHRTSAGSFPEKVLADGAPAAVAPLSWTAALTLLALHELKS</sequence>
<dbReference type="Gene3D" id="1.50.10.10">
    <property type="match status" value="1"/>
</dbReference>
<dbReference type="SUPFAM" id="SSF48208">
    <property type="entry name" value="Six-hairpin glycosidases"/>
    <property type="match status" value="1"/>
</dbReference>
<dbReference type="Proteomes" id="UP000037397">
    <property type="component" value="Unassembled WGS sequence"/>
</dbReference>
<dbReference type="PANTHER" id="PTHR31616:SF13">
    <property type="entry name" value="GLUCAN 1,4-ALPHA-GLUCOSIDASE"/>
    <property type="match status" value="1"/>
</dbReference>
<reference evidence="2" key="1">
    <citation type="submission" date="2015-03" db="EMBL/GenBank/DDBJ databases">
        <title>Luteipulveratus halotolerans sp. nov., a novel actinobacterium (Dermacoccaceae) from Sarawak, Malaysia.</title>
        <authorList>
            <person name="Juboi H."/>
            <person name="Basik A."/>
            <person name="Shamsul S.S."/>
            <person name="Arnold P."/>
            <person name="Schmitt E.K."/>
            <person name="Sanglier J.-J."/>
            <person name="Yeo T."/>
        </authorList>
    </citation>
    <scope>NUCLEOTIDE SEQUENCE [LARGE SCALE GENOMIC DNA]</scope>
    <source>
        <strain evidence="2">C296001</strain>
    </source>
</reference>
<gene>
    <name evidence="1" type="ORF">VV01_20140</name>
</gene>
<evidence type="ECO:0000313" key="1">
    <source>
        <dbReference type="EMBL" id="KNX39628.1"/>
    </source>
</evidence>
<comment type="caution">
    <text evidence="1">The sequence shown here is derived from an EMBL/GenBank/DDBJ whole genome shotgun (WGS) entry which is preliminary data.</text>
</comment>
<dbReference type="STRING" id="1631356.VV01_20140"/>
<keyword evidence="2" id="KW-1185">Reference proteome</keyword>
<name>A0A0L6CQ20_9MICO</name>
<accession>A0A0L6CQ20</accession>
<dbReference type="InterPro" id="IPR008928">
    <property type="entry name" value="6-hairpin_glycosidase_sf"/>
</dbReference>
<dbReference type="EMBL" id="LAIR01000002">
    <property type="protein sequence ID" value="KNX39628.1"/>
    <property type="molecule type" value="Genomic_DNA"/>
</dbReference>